<gene>
    <name evidence="2" type="ORF">KC19_VG141300</name>
</gene>
<comment type="caution">
    <text evidence="2">The sequence shown here is derived from an EMBL/GenBank/DDBJ whole genome shotgun (WGS) entry which is preliminary data.</text>
</comment>
<accession>A0A8T0HQF2</accession>
<keyword evidence="3" id="KW-1185">Reference proteome</keyword>
<organism evidence="2 3">
    <name type="scientific">Ceratodon purpureus</name>
    <name type="common">Fire moss</name>
    <name type="synonym">Dicranum purpureum</name>
    <dbReference type="NCBI Taxonomy" id="3225"/>
    <lineage>
        <taxon>Eukaryota</taxon>
        <taxon>Viridiplantae</taxon>
        <taxon>Streptophyta</taxon>
        <taxon>Embryophyta</taxon>
        <taxon>Bryophyta</taxon>
        <taxon>Bryophytina</taxon>
        <taxon>Bryopsida</taxon>
        <taxon>Dicranidae</taxon>
        <taxon>Pseudoditrichales</taxon>
        <taxon>Ditrichaceae</taxon>
        <taxon>Ceratodon</taxon>
    </lineage>
</organism>
<evidence type="ECO:0000313" key="2">
    <source>
        <dbReference type="EMBL" id="KAG0573017.1"/>
    </source>
</evidence>
<name>A0A8T0HQF2_CERPU</name>
<evidence type="ECO:0000313" key="3">
    <source>
        <dbReference type="Proteomes" id="UP000822688"/>
    </source>
</evidence>
<protein>
    <submittedName>
        <fullName evidence="2">Uncharacterized protein</fullName>
    </submittedName>
</protein>
<evidence type="ECO:0000256" key="1">
    <source>
        <dbReference type="SAM" id="MobiDB-lite"/>
    </source>
</evidence>
<feature type="compositionally biased region" description="Polar residues" evidence="1">
    <location>
        <begin position="56"/>
        <end position="78"/>
    </location>
</feature>
<proteinExistence type="predicted"/>
<sequence>MGARDQVTLHNELIRTRAQSREVTTYCYSESMCKLQDPMVRVSELFCCISGGKEMSPQNPSPRKSYHCSWQRQSGGLE</sequence>
<reference evidence="2" key="1">
    <citation type="submission" date="2020-06" db="EMBL/GenBank/DDBJ databases">
        <title>WGS assembly of Ceratodon purpureus strain R40.</title>
        <authorList>
            <person name="Carey S.B."/>
            <person name="Jenkins J."/>
            <person name="Shu S."/>
            <person name="Lovell J.T."/>
            <person name="Sreedasyam A."/>
            <person name="Maumus F."/>
            <person name="Tiley G.P."/>
            <person name="Fernandez-Pozo N."/>
            <person name="Barry K."/>
            <person name="Chen C."/>
            <person name="Wang M."/>
            <person name="Lipzen A."/>
            <person name="Daum C."/>
            <person name="Saski C.A."/>
            <person name="Payton A.C."/>
            <person name="Mcbreen J.C."/>
            <person name="Conrad R.E."/>
            <person name="Kollar L.M."/>
            <person name="Olsson S."/>
            <person name="Huttunen S."/>
            <person name="Landis J.B."/>
            <person name="Wickett N.J."/>
            <person name="Johnson M.G."/>
            <person name="Rensing S.A."/>
            <person name="Grimwood J."/>
            <person name="Schmutz J."/>
            <person name="Mcdaniel S.F."/>
        </authorList>
    </citation>
    <scope>NUCLEOTIDE SEQUENCE</scope>
    <source>
        <strain evidence="2">R40</strain>
    </source>
</reference>
<feature type="region of interest" description="Disordered" evidence="1">
    <location>
        <begin position="54"/>
        <end position="78"/>
    </location>
</feature>
<dbReference type="Proteomes" id="UP000822688">
    <property type="component" value="Chromosome V"/>
</dbReference>
<dbReference type="AlphaFoldDB" id="A0A8T0HQF2"/>
<dbReference type="EMBL" id="CM026426">
    <property type="protein sequence ID" value="KAG0573017.1"/>
    <property type="molecule type" value="Genomic_DNA"/>
</dbReference>